<evidence type="ECO:0000256" key="3">
    <source>
        <dbReference type="ARBA" id="ARBA00023242"/>
    </source>
</evidence>
<dbReference type="OMA" id="STHITDM"/>
<feature type="region of interest" description="Disordered" evidence="4">
    <location>
        <begin position="1326"/>
        <end position="1383"/>
    </location>
</feature>
<dbReference type="GO" id="GO:0006351">
    <property type="term" value="P:DNA-templated transcription"/>
    <property type="evidence" value="ECO:0007669"/>
    <property type="project" value="InterPro"/>
</dbReference>
<dbReference type="Pfam" id="PF06584">
    <property type="entry name" value="DIRP"/>
    <property type="match status" value="1"/>
</dbReference>
<feature type="region of interest" description="Disordered" evidence="4">
    <location>
        <begin position="361"/>
        <end position="408"/>
    </location>
</feature>
<protein>
    <recommendedName>
        <fullName evidence="5">DIRP domain-containing protein</fullName>
    </recommendedName>
</protein>
<dbReference type="InterPro" id="IPR010561">
    <property type="entry name" value="LIN-9/ALY1"/>
</dbReference>
<dbReference type="InParanoid" id="A0A2K3CZM3"/>
<dbReference type="KEGG" id="cre:CHLRE_13g570150v5"/>
<name>A0A2K3CZM3_CHLRE</name>
<dbReference type="EMBL" id="CM008974">
    <property type="protein sequence ID" value="PNW73727.1"/>
    <property type="molecule type" value="Genomic_DNA"/>
</dbReference>
<dbReference type="GO" id="GO:0017053">
    <property type="term" value="C:transcription repressor complex"/>
    <property type="evidence" value="ECO:0007669"/>
    <property type="project" value="InterPro"/>
</dbReference>
<dbReference type="InterPro" id="IPR045831">
    <property type="entry name" value="LIN9_C"/>
</dbReference>
<evidence type="ECO:0000313" key="6">
    <source>
        <dbReference type="EMBL" id="PNW73727.1"/>
    </source>
</evidence>
<dbReference type="GeneID" id="66055938"/>
<evidence type="ECO:0000256" key="1">
    <source>
        <dbReference type="ARBA" id="ARBA00004123"/>
    </source>
</evidence>
<feature type="region of interest" description="Disordered" evidence="4">
    <location>
        <begin position="1166"/>
        <end position="1204"/>
    </location>
</feature>
<evidence type="ECO:0000256" key="2">
    <source>
        <dbReference type="ARBA" id="ARBA00006732"/>
    </source>
</evidence>
<dbReference type="Proteomes" id="UP000006906">
    <property type="component" value="Chromosome 13"/>
</dbReference>
<feature type="region of interest" description="Disordered" evidence="4">
    <location>
        <begin position="562"/>
        <end position="638"/>
    </location>
</feature>
<evidence type="ECO:0000256" key="4">
    <source>
        <dbReference type="SAM" id="MobiDB-lite"/>
    </source>
</evidence>
<dbReference type="PANTHER" id="PTHR21689">
    <property type="entry name" value="LIN-9"/>
    <property type="match status" value="1"/>
</dbReference>
<comment type="similarity">
    <text evidence="2">Belongs to the lin-9 family.</text>
</comment>
<feature type="region of interest" description="Disordered" evidence="4">
    <location>
        <begin position="667"/>
        <end position="695"/>
    </location>
</feature>
<feature type="compositionally biased region" description="Low complexity" evidence="4">
    <location>
        <begin position="324"/>
        <end position="337"/>
    </location>
</feature>
<dbReference type="STRING" id="3055.A0A2K3CZM3"/>
<feature type="compositionally biased region" description="Gly residues" evidence="4">
    <location>
        <begin position="299"/>
        <end position="323"/>
    </location>
</feature>
<feature type="compositionally biased region" description="Gly residues" evidence="4">
    <location>
        <begin position="436"/>
        <end position="445"/>
    </location>
</feature>
<dbReference type="Gramene" id="PNW73727">
    <property type="protein sequence ID" value="PNW73727"/>
    <property type="gene ID" value="CHLRE_13g570150v5"/>
</dbReference>
<sequence length="1460" mass="146006">MASVLPVKWEDEALKRFYRAYHKHGAGNWSKVAKETKMAAADCEALAKQHIAFLSLAQSQAFEAAFVTVVTDHYNTVLGKTGAAATGGDAAAPAPAADGAEGEREREEGTPAAATRSGSKVAKREEPEPEVQPLSSQKPRRTPKPTAAVLAAEEEKAIRRAAAASSQAATPKSAKKTGAKPPPSPPAADWAAGTGSSSARKRSRKLFEDKDDGAGAGADLPRYRSPVVDRWRGRHNTDVDEGVDALLSLASGAHPSAAPLDEGHRAPGLEAGSTAEPDLEGLHHHPHADLHEHLAVAGLGGAQGGTPRRGGGGGGGGRTGRSGAGRATPTATPTGTPVKGGRGAAAAAEMLPVAAAATGLRSPRARGGAGGVGSPLAGGRGGGSLVPGSASKRHLMSPTRGGGGGNALAAMGIALGEAELPDEDAQSPEEDAGVGSDDGVGGGGASQEAHGMVSASGRPVRRRKPTAIALAAAAAAEEDEGFGRSGRGSVVAAVAAAVAAAGATHAETTAAGLLAATVPMPDGMGVPVFGGEGGSGGGGSGSGGAMNGHDLLSTEALLAKVPPVRTRGPARGGAGSAGPGSRRAAERVSPAPAFAGGAEDGGAEVTEGGDGEGTEEGVGSQEPLEGAGGAARPARTTSGAAAAAAQQAALQEQAAAAALQQQALAEALAAQQPPPRPAKPLPVRARRRKSLPEKAPPFWEAANVLPPRQQGTEVAPALAPAAADAGAAPADDVAAATGPSSTTTTTTTTTTTIITTSATAPTSGGAPALELALRHCLTNSRARRWAMYEFHYSALDRPWFMRNELMEFCQHMQLPTTRLSRLEWSVLRGALGRPRRLSAAFLREERLRLEGYRSHARLKYEEVGMGLELPAELPRQLRVGQEVTARHPTSRLLHDGVILTAKHNKYKVSFLRSELGADVVRDTDVMPLDPHDCLPLATHPPHPQLLNGRPHDPLRAAAARAAAGMGGAGGLLGGLLGGLGSPTMGGGGGGGGSARAMAGQAAAGSAPLGRPLGSWTPGLDNQLMREQEAAMVTEVQQALEVKEGLVARLAQLNNEAAMGMHSDEAGGRTEHFQLQYTSVVLQLKETNAVLEAALARLQARQQQVAGANSAGAVLALQQQQQQQQQQQAVAAGLRSAAAAAAVAAAQPPQQAPAALLQQLPESGADGYKAAGQAQQQQHEQGVPVVVPPPRSSTGAGGNGAPASTPSAAAAAAAAAGGGGGGSAFALPAQLGPLSMLLAGTFMTAEQVVEAAMEEARAVVESCRSSSGSKPAAAAGGEPAVAAAAGSVAGTVIAGSGTVPLVLPPGGAPVSTEGADQQQQLQLKLEAGGGAPPQQPDGSGSLPAQESQPAPAQPAPTPPGAEPGADLSPSQPQPQPPPHPGGVDAEAWLRDVITGCVGVLFTVQRCTSGTVPAGTAAEALDQAAAALRLHSGGDGHNEALLRQVVASVQGLKGHLARAMTS</sequence>
<reference evidence="6 7" key="1">
    <citation type="journal article" date="2007" name="Science">
        <title>The Chlamydomonas genome reveals the evolution of key animal and plant functions.</title>
        <authorList>
            <person name="Merchant S.S."/>
            <person name="Prochnik S.E."/>
            <person name="Vallon O."/>
            <person name="Harris E.H."/>
            <person name="Karpowicz S.J."/>
            <person name="Witman G.B."/>
            <person name="Terry A."/>
            <person name="Salamov A."/>
            <person name="Fritz-Laylin L.K."/>
            <person name="Marechal-Drouard L."/>
            <person name="Marshall W.F."/>
            <person name="Qu L.H."/>
            <person name="Nelson D.R."/>
            <person name="Sanderfoot A.A."/>
            <person name="Spalding M.H."/>
            <person name="Kapitonov V.V."/>
            <person name="Ren Q."/>
            <person name="Ferris P."/>
            <person name="Lindquist E."/>
            <person name="Shapiro H."/>
            <person name="Lucas S.M."/>
            <person name="Grimwood J."/>
            <person name="Schmutz J."/>
            <person name="Cardol P."/>
            <person name="Cerutti H."/>
            <person name="Chanfreau G."/>
            <person name="Chen C.L."/>
            <person name="Cognat V."/>
            <person name="Croft M.T."/>
            <person name="Dent R."/>
            <person name="Dutcher S."/>
            <person name="Fernandez E."/>
            <person name="Fukuzawa H."/>
            <person name="Gonzalez-Ballester D."/>
            <person name="Gonzalez-Halphen D."/>
            <person name="Hallmann A."/>
            <person name="Hanikenne M."/>
            <person name="Hippler M."/>
            <person name="Inwood W."/>
            <person name="Jabbari K."/>
            <person name="Kalanon M."/>
            <person name="Kuras R."/>
            <person name="Lefebvre P.A."/>
            <person name="Lemaire S.D."/>
            <person name="Lobanov A.V."/>
            <person name="Lohr M."/>
            <person name="Manuell A."/>
            <person name="Meier I."/>
            <person name="Mets L."/>
            <person name="Mittag M."/>
            <person name="Mittelmeier T."/>
            <person name="Moroney J.V."/>
            <person name="Moseley J."/>
            <person name="Napoli C."/>
            <person name="Nedelcu A.M."/>
            <person name="Niyogi K."/>
            <person name="Novoselov S.V."/>
            <person name="Paulsen I.T."/>
            <person name="Pazour G."/>
            <person name="Purton S."/>
            <person name="Ral J.P."/>
            <person name="Riano-Pachon D.M."/>
            <person name="Riekhof W."/>
            <person name="Rymarquis L."/>
            <person name="Schroda M."/>
            <person name="Stern D."/>
            <person name="Umen J."/>
            <person name="Willows R."/>
            <person name="Wilson N."/>
            <person name="Zimmer S.L."/>
            <person name="Allmer J."/>
            <person name="Balk J."/>
            <person name="Bisova K."/>
            <person name="Chen C.J."/>
            <person name="Elias M."/>
            <person name="Gendler K."/>
            <person name="Hauser C."/>
            <person name="Lamb M.R."/>
            <person name="Ledford H."/>
            <person name="Long J.C."/>
            <person name="Minagawa J."/>
            <person name="Page M.D."/>
            <person name="Pan J."/>
            <person name="Pootakham W."/>
            <person name="Roje S."/>
            <person name="Rose A."/>
            <person name="Stahlberg E."/>
            <person name="Terauchi A.M."/>
            <person name="Yang P."/>
            <person name="Ball S."/>
            <person name="Bowler C."/>
            <person name="Dieckmann C.L."/>
            <person name="Gladyshev V.N."/>
            <person name="Green P."/>
            <person name="Jorgensen R."/>
            <person name="Mayfield S."/>
            <person name="Mueller-Roeber B."/>
            <person name="Rajamani S."/>
            <person name="Sayre R.T."/>
            <person name="Brokstein P."/>
            <person name="Dubchak I."/>
            <person name="Goodstein D."/>
            <person name="Hornick L."/>
            <person name="Huang Y.W."/>
            <person name="Jhaveri J."/>
            <person name="Luo Y."/>
            <person name="Martinez D."/>
            <person name="Ngau W.C."/>
            <person name="Otillar B."/>
            <person name="Poliakov A."/>
            <person name="Porter A."/>
            <person name="Szajkowski L."/>
            <person name="Werner G."/>
            <person name="Zhou K."/>
            <person name="Grigoriev I.V."/>
            <person name="Rokhsar D.S."/>
            <person name="Grossman A.R."/>
        </authorList>
    </citation>
    <scope>NUCLEOTIDE SEQUENCE [LARGE SCALE GENOMIC DNA]</scope>
    <source>
        <strain evidence="7">CC-503</strain>
    </source>
</reference>
<gene>
    <name evidence="6" type="ORF">CHLRE_13g570150v5</name>
</gene>
<dbReference type="InterPro" id="IPR033471">
    <property type="entry name" value="DIRP"/>
</dbReference>
<feature type="compositionally biased region" description="Low complexity" evidence="4">
    <location>
        <begin position="1166"/>
        <end position="1184"/>
    </location>
</feature>
<feature type="region of interest" description="Disordered" evidence="4">
    <location>
        <begin position="421"/>
        <end position="462"/>
    </location>
</feature>
<dbReference type="GO" id="GO:0006357">
    <property type="term" value="P:regulation of transcription by RNA polymerase II"/>
    <property type="evidence" value="ECO:0000318"/>
    <property type="project" value="GO_Central"/>
</dbReference>
<feature type="region of interest" description="Disordered" evidence="4">
    <location>
        <begin position="299"/>
        <end position="344"/>
    </location>
</feature>
<dbReference type="CDD" id="cd00167">
    <property type="entry name" value="SANT"/>
    <property type="match status" value="1"/>
</dbReference>
<keyword evidence="3" id="KW-0539">Nucleus</keyword>
<organism evidence="6 7">
    <name type="scientific">Chlamydomonas reinhardtii</name>
    <name type="common">Chlamydomonas smithii</name>
    <dbReference type="NCBI Taxonomy" id="3055"/>
    <lineage>
        <taxon>Eukaryota</taxon>
        <taxon>Viridiplantae</taxon>
        <taxon>Chlorophyta</taxon>
        <taxon>core chlorophytes</taxon>
        <taxon>Chlorophyceae</taxon>
        <taxon>CS clade</taxon>
        <taxon>Chlamydomonadales</taxon>
        <taxon>Chlamydomonadaceae</taxon>
        <taxon>Chlamydomonas</taxon>
    </lineage>
</organism>
<feature type="region of interest" description="Disordered" evidence="4">
    <location>
        <begin position="254"/>
        <end position="284"/>
    </location>
</feature>
<dbReference type="OrthoDB" id="2339771at2759"/>
<feature type="compositionally biased region" description="Pro residues" evidence="4">
    <location>
        <begin position="1370"/>
        <end position="1379"/>
    </location>
</feature>
<accession>A0A2K3CZM3</accession>
<dbReference type="PANTHER" id="PTHR21689:SF2">
    <property type="entry name" value="PROTEIN LIN-9 HOMOLOG"/>
    <property type="match status" value="1"/>
</dbReference>
<feature type="compositionally biased region" description="Low complexity" evidence="4">
    <location>
        <begin position="617"/>
        <end position="638"/>
    </location>
</feature>
<proteinExistence type="inferred from homology"/>
<feature type="compositionally biased region" description="Low complexity" evidence="4">
    <location>
        <begin position="82"/>
        <end position="99"/>
    </location>
</feature>
<dbReference type="GO" id="GO:0003677">
    <property type="term" value="F:DNA binding"/>
    <property type="evidence" value="ECO:0000318"/>
    <property type="project" value="GO_Central"/>
</dbReference>
<dbReference type="InterPro" id="IPR001005">
    <property type="entry name" value="SANT/Myb"/>
</dbReference>
<feature type="region of interest" description="Disordered" evidence="4">
    <location>
        <begin position="730"/>
        <end position="765"/>
    </location>
</feature>
<dbReference type="SMART" id="SM01135">
    <property type="entry name" value="DIRP"/>
    <property type="match status" value="1"/>
</dbReference>
<feature type="compositionally biased region" description="Low complexity" evidence="4">
    <location>
        <begin position="1335"/>
        <end position="1349"/>
    </location>
</feature>
<keyword evidence="7" id="KW-1185">Reference proteome</keyword>
<feature type="compositionally biased region" description="Pro residues" evidence="4">
    <location>
        <begin position="1350"/>
        <end position="1360"/>
    </location>
</feature>
<dbReference type="Pfam" id="PF19438">
    <property type="entry name" value="LIN9_C"/>
    <property type="match status" value="1"/>
</dbReference>
<feature type="compositionally biased region" description="Low complexity" evidence="4">
    <location>
        <begin position="160"/>
        <end position="172"/>
    </location>
</feature>
<dbReference type="RefSeq" id="XP_042917332.1">
    <property type="nucleotide sequence ID" value="XM_043069357.1"/>
</dbReference>
<dbReference type="GO" id="GO:0051726">
    <property type="term" value="P:regulation of cell cycle"/>
    <property type="evidence" value="ECO:0000318"/>
    <property type="project" value="GO_Central"/>
</dbReference>
<evidence type="ECO:0000259" key="5">
    <source>
        <dbReference type="SMART" id="SM01135"/>
    </source>
</evidence>
<comment type="subcellular location">
    <subcellularLocation>
        <location evidence="1">Nucleus</location>
    </subcellularLocation>
</comment>
<evidence type="ECO:0000313" key="7">
    <source>
        <dbReference type="Proteomes" id="UP000006906"/>
    </source>
</evidence>
<feature type="domain" description="DIRP" evidence="5">
    <location>
        <begin position="791"/>
        <end position="889"/>
    </location>
</feature>
<feature type="region of interest" description="Disordered" evidence="4">
    <location>
        <begin position="82"/>
        <end position="221"/>
    </location>
</feature>
<feature type="compositionally biased region" description="Acidic residues" evidence="4">
    <location>
        <begin position="421"/>
        <end position="432"/>
    </location>
</feature>
<feature type="compositionally biased region" description="Gly residues" evidence="4">
    <location>
        <begin position="367"/>
        <end position="385"/>
    </location>
</feature>
<dbReference type="GO" id="GO:0005654">
    <property type="term" value="C:nucleoplasm"/>
    <property type="evidence" value="ECO:0000318"/>
    <property type="project" value="GO_Central"/>
</dbReference>